<evidence type="ECO:0000259" key="10">
    <source>
        <dbReference type="Pfam" id="PF00999"/>
    </source>
</evidence>
<dbReference type="NCBIfam" id="TIGR00932">
    <property type="entry name" value="2a37"/>
    <property type="match status" value="1"/>
</dbReference>
<reference evidence="11" key="1">
    <citation type="journal article" date="2000" name="J. Biosci. Bioeng.">
        <title>Molecular mechanism of magnet formation in bacteria.</title>
        <authorList>
            <person name="Matsunaga T."/>
            <person name="Sakaguchi T."/>
        </authorList>
    </citation>
    <scope>NUCLEOTIDE SEQUENCE</scope>
    <source>
        <strain evidence="11">MGT-1</strain>
    </source>
</reference>
<evidence type="ECO:0000256" key="3">
    <source>
        <dbReference type="ARBA" id="ARBA00022448"/>
    </source>
</evidence>
<gene>
    <name evidence="11" type="primary">magA</name>
</gene>
<feature type="transmembrane region" description="Helical" evidence="9">
    <location>
        <begin position="88"/>
        <end position="106"/>
    </location>
</feature>
<evidence type="ECO:0000256" key="4">
    <source>
        <dbReference type="ARBA" id="ARBA00022449"/>
    </source>
</evidence>
<dbReference type="GO" id="GO:1902600">
    <property type="term" value="P:proton transmembrane transport"/>
    <property type="evidence" value="ECO:0007669"/>
    <property type="project" value="InterPro"/>
</dbReference>
<keyword evidence="6 9" id="KW-1133">Transmembrane helix</keyword>
<keyword evidence="4" id="KW-0050">Antiport</keyword>
<evidence type="ECO:0000313" key="11">
    <source>
        <dbReference type="EMBL" id="BAC24141.1"/>
    </source>
</evidence>
<feature type="transmembrane region" description="Helical" evidence="9">
    <location>
        <begin position="358"/>
        <end position="375"/>
    </location>
</feature>
<dbReference type="InterPro" id="IPR038770">
    <property type="entry name" value="Na+/solute_symporter_sf"/>
</dbReference>
<dbReference type="AlphaFoldDB" id="Q8GRF7"/>
<dbReference type="InterPro" id="IPR004771">
    <property type="entry name" value="K/H_exchanger"/>
</dbReference>
<evidence type="ECO:0000256" key="6">
    <source>
        <dbReference type="ARBA" id="ARBA00022989"/>
    </source>
</evidence>
<comment type="subcellular location">
    <subcellularLocation>
        <location evidence="1">Membrane</location>
        <topology evidence="1">Multi-pass membrane protein</topology>
    </subcellularLocation>
</comment>
<dbReference type="Gene3D" id="1.20.1530.20">
    <property type="match status" value="1"/>
</dbReference>
<evidence type="ECO:0000256" key="8">
    <source>
        <dbReference type="ARBA" id="ARBA00023136"/>
    </source>
</evidence>
<keyword evidence="7" id="KW-0406">Ion transport</keyword>
<protein>
    <submittedName>
        <fullName evidence="11">MagA protein</fullName>
    </submittedName>
</protein>
<dbReference type="GO" id="GO:0016020">
    <property type="term" value="C:membrane"/>
    <property type="evidence" value="ECO:0007669"/>
    <property type="project" value="UniProtKB-SubCell"/>
</dbReference>
<evidence type="ECO:0000256" key="7">
    <source>
        <dbReference type="ARBA" id="ARBA00023065"/>
    </source>
</evidence>
<evidence type="ECO:0000256" key="9">
    <source>
        <dbReference type="SAM" id="Phobius"/>
    </source>
</evidence>
<feature type="transmembrane region" description="Helical" evidence="9">
    <location>
        <begin position="180"/>
        <end position="199"/>
    </location>
</feature>
<feature type="transmembrane region" description="Helical" evidence="9">
    <location>
        <begin position="264"/>
        <end position="283"/>
    </location>
</feature>
<accession>Q8GRF7</accession>
<feature type="domain" description="Cation/H+ exchanger transmembrane" evidence="10">
    <location>
        <begin position="16"/>
        <end position="375"/>
    </location>
</feature>
<evidence type="ECO:0000256" key="5">
    <source>
        <dbReference type="ARBA" id="ARBA00022692"/>
    </source>
</evidence>
<keyword evidence="3" id="KW-0813">Transport</keyword>
<feature type="transmembrane region" description="Helical" evidence="9">
    <location>
        <begin position="33"/>
        <end position="51"/>
    </location>
</feature>
<dbReference type="PANTHER" id="PTHR42751:SF3">
    <property type="entry name" value="SODIUM_GLUTAMATE SYMPORTER"/>
    <property type="match status" value="1"/>
</dbReference>
<dbReference type="EMBL" id="AB001698">
    <property type="protein sequence ID" value="BAC24141.1"/>
    <property type="molecule type" value="Genomic_DNA"/>
</dbReference>
<name>Q8GRF7_9PROT</name>
<dbReference type="InterPro" id="IPR006153">
    <property type="entry name" value="Cation/H_exchanger_TM"/>
</dbReference>
<feature type="transmembrane region" description="Helical" evidence="9">
    <location>
        <begin position="323"/>
        <end position="342"/>
    </location>
</feature>
<feature type="transmembrane region" description="Helical" evidence="9">
    <location>
        <begin position="112"/>
        <end position="136"/>
    </location>
</feature>
<proteinExistence type="inferred from homology"/>
<dbReference type="GO" id="GO:0015297">
    <property type="term" value="F:antiporter activity"/>
    <property type="evidence" value="ECO:0007669"/>
    <property type="project" value="UniProtKB-KW"/>
</dbReference>
<feature type="transmembrane region" description="Helical" evidence="9">
    <location>
        <begin position="6"/>
        <end position="26"/>
    </location>
</feature>
<dbReference type="NCBIfam" id="NF045626">
    <property type="entry name" value="FeTrans_MagA"/>
    <property type="match status" value="1"/>
</dbReference>
<feature type="transmembrane region" description="Helical" evidence="9">
    <location>
        <begin position="57"/>
        <end position="76"/>
    </location>
</feature>
<comment type="similarity">
    <text evidence="2">Belongs to the monovalent cation:proton antiporter 2 (CPA2) transporter (TC 2.A.37) family.</text>
</comment>
<dbReference type="Pfam" id="PF00999">
    <property type="entry name" value="Na_H_Exchanger"/>
    <property type="match status" value="1"/>
</dbReference>
<dbReference type="PANTHER" id="PTHR42751">
    <property type="entry name" value="SODIUM/HYDROGEN EXCHANGER FAMILY/TRKA DOMAIN PROTEIN"/>
    <property type="match status" value="1"/>
</dbReference>
<dbReference type="GO" id="GO:0008324">
    <property type="term" value="F:monoatomic cation transmembrane transporter activity"/>
    <property type="evidence" value="ECO:0007669"/>
    <property type="project" value="InterPro"/>
</dbReference>
<organism evidence="11">
    <name type="scientific">Paramagnetospirillum magneticum</name>
    <dbReference type="NCBI Taxonomy" id="84159"/>
    <lineage>
        <taxon>Bacteria</taxon>
        <taxon>Pseudomonadati</taxon>
        <taxon>Pseudomonadota</taxon>
        <taxon>Alphaproteobacteria</taxon>
        <taxon>Rhodospirillales</taxon>
        <taxon>Magnetospirillaceae</taxon>
        <taxon>Paramagnetospirillum</taxon>
    </lineage>
</organism>
<sequence length="436" mass="46787">MELHHPELTYAAIVALAAVLCGGLMTRLKQPAIVGYILAGVVLGPSGFGLVSNRDAVATLGEFGVLMLLFVIGMKLDIIRFLEVWKTAVFTTLLQIAGSVGTALLLRHGLGWSLGLAVVLGCAVAVSSTAVVIKVLESSGELETPVGRTTLGILIAQDMAVVPMMLVLESFETKALLPADMARVVLSVLFLVLLFWWLSKRRIDLPVTARLSRDSDLATLSTLAWCFGTAAISGVLDLSPAYGAFLGGVVLGNSAQRDMLLKRAQPIGSVLLMVFFLSIGLLLDFKFIWKNLGTVLTLLAMVTLFKTAFNVTALRLAGQDWPSAFLAGVALAQIGAFPFLLAKTGKAVGRITAQKTKLVVGVTVLSLVLPPFWLFTMRRIHRVAAVHVHSFRDLVTRLYGDEARALVRTARRARMLARRGSWRDDPNAGPGSGIST</sequence>
<keyword evidence="8 9" id="KW-0472">Membrane</keyword>
<evidence type="ECO:0000256" key="1">
    <source>
        <dbReference type="ARBA" id="ARBA00004141"/>
    </source>
</evidence>
<feature type="transmembrane region" description="Helical" evidence="9">
    <location>
        <begin position="220"/>
        <end position="244"/>
    </location>
</feature>
<keyword evidence="5 9" id="KW-0812">Transmembrane</keyword>
<feature type="transmembrane region" description="Helical" evidence="9">
    <location>
        <begin position="295"/>
        <end position="317"/>
    </location>
</feature>
<evidence type="ECO:0000256" key="2">
    <source>
        <dbReference type="ARBA" id="ARBA00005551"/>
    </source>
</evidence>
<dbReference type="InterPro" id="IPR054983">
    <property type="entry name" value="FeTrans_MagA"/>
</dbReference>